<feature type="non-terminal residue" evidence="4">
    <location>
        <position position="179"/>
    </location>
</feature>
<dbReference type="InterPro" id="IPR050182">
    <property type="entry name" value="Cytochrome_P450_fam2"/>
</dbReference>
<keyword evidence="2" id="KW-0479">Metal-binding</keyword>
<evidence type="ECO:0000313" key="4">
    <source>
        <dbReference type="EMBL" id="CAG7734636.1"/>
    </source>
</evidence>
<dbReference type="PANTHER" id="PTHR24300">
    <property type="entry name" value="CYTOCHROME P450 508A4-RELATED"/>
    <property type="match status" value="1"/>
</dbReference>
<dbReference type="EMBL" id="CAJVCH010273440">
    <property type="protein sequence ID" value="CAG7734636.1"/>
    <property type="molecule type" value="Genomic_DNA"/>
</dbReference>
<dbReference type="GO" id="GO:0005737">
    <property type="term" value="C:cytoplasm"/>
    <property type="evidence" value="ECO:0007669"/>
    <property type="project" value="TreeGrafter"/>
</dbReference>
<dbReference type="GO" id="GO:0006082">
    <property type="term" value="P:organic acid metabolic process"/>
    <property type="evidence" value="ECO:0007669"/>
    <property type="project" value="TreeGrafter"/>
</dbReference>
<keyword evidence="3" id="KW-0408">Iron</keyword>
<dbReference type="PANTHER" id="PTHR24300:SF375">
    <property type="entry name" value="CYTOCHROME P450 FAMILY"/>
    <property type="match status" value="1"/>
</dbReference>
<reference evidence="4" key="1">
    <citation type="submission" date="2021-06" db="EMBL/GenBank/DDBJ databases">
        <authorList>
            <person name="Hodson N. C."/>
            <person name="Mongue J. A."/>
            <person name="Jaron S. K."/>
        </authorList>
    </citation>
    <scope>NUCLEOTIDE SEQUENCE</scope>
</reference>
<dbReference type="Proteomes" id="UP000708208">
    <property type="component" value="Unassembled WGS sequence"/>
</dbReference>
<dbReference type="GO" id="GO:0016712">
    <property type="term" value="F:oxidoreductase activity, acting on paired donors, with incorporation or reduction of molecular oxygen, reduced flavin or flavoprotein as one donor, and incorporation of one atom of oxygen"/>
    <property type="evidence" value="ECO:0007669"/>
    <property type="project" value="TreeGrafter"/>
</dbReference>
<accession>A0A8J2KZ92</accession>
<dbReference type="GO" id="GO:0006805">
    <property type="term" value="P:xenobiotic metabolic process"/>
    <property type="evidence" value="ECO:0007669"/>
    <property type="project" value="TreeGrafter"/>
</dbReference>
<evidence type="ECO:0000256" key="1">
    <source>
        <dbReference type="ARBA" id="ARBA00010617"/>
    </source>
</evidence>
<evidence type="ECO:0000313" key="5">
    <source>
        <dbReference type="Proteomes" id="UP000708208"/>
    </source>
</evidence>
<comment type="caution">
    <text evidence="4">The sequence shown here is derived from an EMBL/GenBank/DDBJ whole genome shotgun (WGS) entry which is preliminary data.</text>
</comment>
<feature type="non-terminal residue" evidence="4">
    <location>
        <position position="1"/>
    </location>
</feature>
<dbReference type="Pfam" id="PF00067">
    <property type="entry name" value="p450"/>
    <property type="match status" value="1"/>
</dbReference>
<dbReference type="AlphaFoldDB" id="A0A8J2KZ92"/>
<protein>
    <submittedName>
        <fullName evidence="4">Uncharacterized protein</fullName>
    </submittedName>
</protein>
<dbReference type="OrthoDB" id="1055148at2759"/>
<organism evidence="4 5">
    <name type="scientific">Allacma fusca</name>
    <dbReference type="NCBI Taxonomy" id="39272"/>
    <lineage>
        <taxon>Eukaryota</taxon>
        <taxon>Metazoa</taxon>
        <taxon>Ecdysozoa</taxon>
        <taxon>Arthropoda</taxon>
        <taxon>Hexapoda</taxon>
        <taxon>Collembola</taxon>
        <taxon>Symphypleona</taxon>
        <taxon>Sminthuridae</taxon>
        <taxon>Allacma</taxon>
    </lineage>
</organism>
<name>A0A8J2KZ92_9HEXA</name>
<dbReference type="InterPro" id="IPR001128">
    <property type="entry name" value="Cyt_P450"/>
</dbReference>
<sequence length="179" mass="20265">SGRSINPAFVMFMPKLAKLLPNVSGWKKIQDLSESGRHIITDPLKEHREEFTPDRKENPRDFIDAYLGEIERTTDPNSTFYGNLGYASLTDVAMDLYQAGSMTTATMLTWAVLYNVAYPEVQDKLQKEIDEVIGKSRPPSVADRPKMTYTDALTCEILRKTSFVPFNAHHVATEDISFE</sequence>
<gene>
    <name evidence="4" type="ORF">AFUS01_LOCUS23014</name>
</gene>
<evidence type="ECO:0000256" key="2">
    <source>
        <dbReference type="ARBA" id="ARBA00022723"/>
    </source>
</evidence>
<evidence type="ECO:0000256" key="3">
    <source>
        <dbReference type="ARBA" id="ARBA00023004"/>
    </source>
</evidence>
<dbReference type="GO" id="GO:0020037">
    <property type="term" value="F:heme binding"/>
    <property type="evidence" value="ECO:0007669"/>
    <property type="project" value="InterPro"/>
</dbReference>
<dbReference type="GO" id="GO:0005506">
    <property type="term" value="F:iron ion binding"/>
    <property type="evidence" value="ECO:0007669"/>
    <property type="project" value="InterPro"/>
</dbReference>
<keyword evidence="5" id="KW-1185">Reference proteome</keyword>
<comment type="similarity">
    <text evidence="1">Belongs to the cytochrome P450 family.</text>
</comment>
<proteinExistence type="inferred from homology"/>